<evidence type="ECO:0000256" key="8">
    <source>
        <dbReference type="SAM" id="Phobius"/>
    </source>
</evidence>
<feature type="transmembrane region" description="Helical" evidence="8">
    <location>
        <begin position="364"/>
        <end position="380"/>
    </location>
</feature>
<feature type="transmembrane region" description="Helical" evidence="8">
    <location>
        <begin position="133"/>
        <end position="154"/>
    </location>
</feature>
<dbReference type="GO" id="GO:0016757">
    <property type="term" value="F:glycosyltransferase activity"/>
    <property type="evidence" value="ECO:0007669"/>
    <property type="project" value="UniProtKB-KW"/>
</dbReference>
<feature type="transmembrane region" description="Helical" evidence="8">
    <location>
        <begin position="166"/>
        <end position="197"/>
    </location>
</feature>
<comment type="subcellular location">
    <subcellularLocation>
        <location evidence="1">Cell membrane</location>
        <topology evidence="1">Multi-pass membrane protein</topology>
    </subcellularLocation>
</comment>
<feature type="transmembrane region" description="Helical" evidence="8">
    <location>
        <begin position="253"/>
        <end position="271"/>
    </location>
</feature>
<dbReference type="PANTHER" id="PTHR33908">
    <property type="entry name" value="MANNOSYLTRANSFERASE YKCB-RELATED"/>
    <property type="match status" value="1"/>
</dbReference>
<evidence type="ECO:0000256" key="3">
    <source>
        <dbReference type="ARBA" id="ARBA00022676"/>
    </source>
</evidence>
<dbReference type="RefSeq" id="WP_221030256.1">
    <property type="nucleotide sequence ID" value="NZ_CP139781.1"/>
</dbReference>
<keyword evidence="6 8" id="KW-1133">Transmembrane helix</keyword>
<dbReference type="EC" id="2.4.-.-" evidence="10"/>
<keyword evidence="5 8" id="KW-0812">Transmembrane</keyword>
<dbReference type="EMBL" id="CP139781">
    <property type="protein sequence ID" value="WRQ87584.1"/>
    <property type="molecule type" value="Genomic_DNA"/>
</dbReference>
<keyword evidence="7 8" id="KW-0472">Membrane</keyword>
<sequence length="581" mass="62568">MNAQAWIHWLEQGRGAAALKGLALLLGVVALSLTVAYKQFHGPRTEETLRQADLGRSIATGEGFTTSVNYPQVYATMRAEQPERAPGRRLPEVYHPPGYPLVIATALKLLPAAQRDALFAEAPAPPDGFGADYLLLALNVLLFWVAVIQTWRLGTRLFDRKVGGMAAIALLVSMPAWTHVVAVDGAALTMVLLLGVFQCLARADLVADAASGRPSPWWLGAGALAGLLFLTDYPYGIVVLAVSGHALWRRRSLAAVLAVAVALAVATPWLLRNVAVTGSPLGLAGQDLALRAGDPTADPAVWRNTLSAETPAISLNKLGNKVLTALQSALRDGLWSGGGLVLTAFFVTGWIYRFRRESANRLRTLFAGVLGLLIVTHGLCNSGEGERVPTVVATPLIIVFGVGFFAVLAASSEFLRTWPRLAVLGLLGMQALPLAHDLAEPRRIHFSYPPYYPAFFLALGQEMELRGDPVAGWMCDVPAGAAWYASDRVWSRPATLRDFYSVDVDQHQVALVLTPATLDRPFFAELLDAEANVTRFGEWGKIYTGLISGELPRTFPLSESRALAPNFQLLVDPAWAGTTGK</sequence>
<evidence type="ECO:0000313" key="11">
    <source>
        <dbReference type="Proteomes" id="UP000738431"/>
    </source>
</evidence>
<keyword evidence="3 10" id="KW-0328">Glycosyltransferase</keyword>
<reference evidence="10 11" key="1">
    <citation type="submission" date="2023-12" db="EMBL/GenBank/DDBJ databases">
        <title>Description of an unclassified Opitutus bacterium of Verrucomicrobiota.</title>
        <authorList>
            <person name="Zhang D.-F."/>
        </authorList>
    </citation>
    <scope>NUCLEOTIDE SEQUENCE [LARGE SCALE GENOMIC DNA]</scope>
    <source>
        <strain evidence="10 11">WL0086</strain>
    </source>
</reference>
<dbReference type="Proteomes" id="UP000738431">
    <property type="component" value="Chromosome"/>
</dbReference>
<feature type="transmembrane region" description="Helical" evidence="8">
    <location>
        <begin position="392"/>
        <end position="410"/>
    </location>
</feature>
<keyword evidence="2" id="KW-1003">Cell membrane</keyword>
<evidence type="ECO:0000256" key="1">
    <source>
        <dbReference type="ARBA" id="ARBA00004651"/>
    </source>
</evidence>
<accession>A0ABZ1C786</accession>
<evidence type="ECO:0000256" key="5">
    <source>
        <dbReference type="ARBA" id="ARBA00022692"/>
    </source>
</evidence>
<keyword evidence="4 10" id="KW-0808">Transferase</keyword>
<dbReference type="InterPro" id="IPR050297">
    <property type="entry name" value="LipidA_mod_glycosyltrf_83"/>
</dbReference>
<evidence type="ECO:0000256" key="7">
    <source>
        <dbReference type="ARBA" id="ARBA00023136"/>
    </source>
</evidence>
<feature type="transmembrane region" description="Helical" evidence="8">
    <location>
        <begin position="21"/>
        <end position="40"/>
    </location>
</feature>
<evidence type="ECO:0000259" key="9">
    <source>
        <dbReference type="Pfam" id="PF13231"/>
    </source>
</evidence>
<feature type="transmembrane region" description="Helical" evidence="8">
    <location>
        <begin position="217"/>
        <end position="241"/>
    </location>
</feature>
<proteinExistence type="predicted"/>
<feature type="transmembrane region" description="Helical" evidence="8">
    <location>
        <begin position="333"/>
        <end position="352"/>
    </location>
</feature>
<evidence type="ECO:0000313" key="10">
    <source>
        <dbReference type="EMBL" id="WRQ87584.1"/>
    </source>
</evidence>
<name>A0ABZ1C786_9BACT</name>
<evidence type="ECO:0000256" key="2">
    <source>
        <dbReference type="ARBA" id="ARBA00022475"/>
    </source>
</evidence>
<dbReference type="PANTHER" id="PTHR33908:SF11">
    <property type="entry name" value="MEMBRANE PROTEIN"/>
    <property type="match status" value="1"/>
</dbReference>
<evidence type="ECO:0000256" key="6">
    <source>
        <dbReference type="ARBA" id="ARBA00022989"/>
    </source>
</evidence>
<dbReference type="InterPro" id="IPR038731">
    <property type="entry name" value="RgtA/B/C-like"/>
</dbReference>
<feature type="domain" description="Glycosyltransferase RgtA/B/C/D-like" evidence="9">
    <location>
        <begin position="139"/>
        <end position="270"/>
    </location>
</feature>
<evidence type="ECO:0000256" key="4">
    <source>
        <dbReference type="ARBA" id="ARBA00022679"/>
    </source>
</evidence>
<dbReference type="Pfam" id="PF13231">
    <property type="entry name" value="PMT_2"/>
    <property type="match status" value="1"/>
</dbReference>
<gene>
    <name evidence="10" type="ORF">K1X11_022440</name>
</gene>
<keyword evidence="11" id="KW-1185">Reference proteome</keyword>
<organism evidence="10 11">
    <name type="scientific">Actomonas aquatica</name>
    <dbReference type="NCBI Taxonomy" id="2866162"/>
    <lineage>
        <taxon>Bacteria</taxon>
        <taxon>Pseudomonadati</taxon>
        <taxon>Verrucomicrobiota</taxon>
        <taxon>Opitutia</taxon>
        <taxon>Opitutales</taxon>
        <taxon>Opitutaceae</taxon>
        <taxon>Actomonas</taxon>
    </lineage>
</organism>
<protein>
    <submittedName>
        <fullName evidence="10">Glycosyltransferase family 39 protein</fullName>
        <ecNumber evidence="10">2.4.-.-</ecNumber>
    </submittedName>
</protein>